<feature type="compositionally biased region" description="Basic and acidic residues" evidence="1">
    <location>
        <begin position="1"/>
        <end position="29"/>
    </location>
</feature>
<name>M0D0A1_HALPD</name>
<dbReference type="EMBL" id="AOIV01000038">
    <property type="protein sequence ID" value="ELZ28092.1"/>
    <property type="molecule type" value="Genomic_DNA"/>
</dbReference>
<sequence>MTRPFSDDDRDKEVLTAEGDRIGRVHDVDGDGNSATVEADESLSEKLPDKLDWTDDDPNEIRREQVDSNTGDYLRLKQKW</sequence>
<dbReference type="Proteomes" id="UP000011513">
    <property type="component" value="Unassembled WGS sequence"/>
</dbReference>
<feature type="region of interest" description="Disordered" evidence="1">
    <location>
        <begin position="1"/>
        <end position="66"/>
    </location>
</feature>
<protein>
    <recommendedName>
        <fullName evidence="4">PRC-barrel domain-containing protein</fullName>
    </recommendedName>
</protein>
<gene>
    <name evidence="2" type="ORF">C474_16364</name>
</gene>
<feature type="compositionally biased region" description="Basic and acidic residues" evidence="1">
    <location>
        <begin position="43"/>
        <end position="66"/>
    </location>
</feature>
<accession>M0D0A1</accession>
<evidence type="ECO:0000313" key="2">
    <source>
        <dbReference type="EMBL" id="ELZ28092.1"/>
    </source>
</evidence>
<evidence type="ECO:0008006" key="4">
    <source>
        <dbReference type="Google" id="ProtNLM"/>
    </source>
</evidence>
<comment type="caution">
    <text evidence="2">The sequence shown here is derived from an EMBL/GenBank/DDBJ whole genome shotgun (WGS) entry which is preliminary data.</text>
</comment>
<dbReference type="RefSeq" id="WP_008388657.1">
    <property type="nucleotide sequence ID" value="NZ_AOIV01000038.1"/>
</dbReference>
<organism evidence="2 3">
    <name type="scientific">Halogeometricum pallidum JCM 14848</name>
    <dbReference type="NCBI Taxonomy" id="1227487"/>
    <lineage>
        <taxon>Archaea</taxon>
        <taxon>Methanobacteriati</taxon>
        <taxon>Methanobacteriota</taxon>
        <taxon>Stenosarchaea group</taxon>
        <taxon>Halobacteria</taxon>
        <taxon>Halobacteriales</taxon>
        <taxon>Haloferacaceae</taxon>
        <taxon>Halogeometricum</taxon>
    </lineage>
</organism>
<evidence type="ECO:0000313" key="3">
    <source>
        <dbReference type="Proteomes" id="UP000011513"/>
    </source>
</evidence>
<dbReference type="AlphaFoldDB" id="M0D0A1"/>
<keyword evidence="3" id="KW-1185">Reference proteome</keyword>
<evidence type="ECO:0000256" key="1">
    <source>
        <dbReference type="SAM" id="MobiDB-lite"/>
    </source>
</evidence>
<reference evidence="2 3" key="1">
    <citation type="journal article" date="2014" name="PLoS Genet.">
        <title>Phylogenetically driven sequencing of extremely halophilic archaea reveals strategies for static and dynamic osmo-response.</title>
        <authorList>
            <person name="Becker E.A."/>
            <person name="Seitzer P.M."/>
            <person name="Tritt A."/>
            <person name="Larsen D."/>
            <person name="Krusor M."/>
            <person name="Yao A.I."/>
            <person name="Wu D."/>
            <person name="Madern D."/>
            <person name="Eisen J.A."/>
            <person name="Darling A.E."/>
            <person name="Facciotti M.T."/>
        </authorList>
    </citation>
    <scope>NUCLEOTIDE SEQUENCE [LARGE SCALE GENOMIC DNA]</scope>
    <source>
        <strain evidence="2 3">JCM 14848</strain>
    </source>
</reference>
<dbReference type="InParanoid" id="M0D0A1"/>
<proteinExistence type="predicted"/>
<dbReference type="OrthoDB" id="229248at2157"/>